<sequence>MRFGVMAALLAAGVCGAGAAGATTITYSIAGRLTATLAAPAGGTAALTDLPFVWRLRGDTGQVATVQGPPPGPGIPALGQSLRIGGLGYAVDATPPLFFAWVTVDPPGPAPAFHIGGFSDMTTSLGLAWIAGGASPLIGYGGIGAIGPVPVRFDNAGPLGTDRGSLAITGASGLLFRAVLPAPGGLAVLLPALLGLGILRRRG</sequence>
<evidence type="ECO:0000256" key="2">
    <source>
        <dbReference type="SAM" id="SignalP"/>
    </source>
</evidence>
<reference evidence="3 4" key="1">
    <citation type="journal article" date="2020" name="Microorganisms">
        <title>Osmotic Adaptation and Compatible Solute Biosynthesis of Phototrophic Bacteria as Revealed from Genome Analyses.</title>
        <authorList>
            <person name="Imhoff J.F."/>
            <person name="Rahn T."/>
            <person name="Kunzel S."/>
            <person name="Keller A."/>
            <person name="Neulinger S.C."/>
        </authorList>
    </citation>
    <scope>NUCLEOTIDE SEQUENCE [LARGE SCALE GENOMIC DNA]</scope>
    <source>
        <strain evidence="3 4">DSM 15382</strain>
    </source>
</reference>
<keyword evidence="1" id="KW-1133">Transmembrane helix</keyword>
<keyword evidence="4" id="KW-1185">Reference proteome</keyword>
<evidence type="ECO:0000313" key="3">
    <source>
        <dbReference type="EMBL" id="MBK1659272.1"/>
    </source>
</evidence>
<evidence type="ECO:0000256" key="1">
    <source>
        <dbReference type="SAM" id="Phobius"/>
    </source>
</evidence>
<evidence type="ECO:0000313" key="4">
    <source>
        <dbReference type="Proteomes" id="UP000697995"/>
    </source>
</evidence>
<proteinExistence type="predicted"/>
<feature type="chain" id="PRO_5045247329" description="VPLPA-CTERM protein sorting domain-containing protein" evidence="2">
    <location>
        <begin position="20"/>
        <end position="203"/>
    </location>
</feature>
<feature type="signal peptide" evidence="2">
    <location>
        <begin position="1"/>
        <end position="19"/>
    </location>
</feature>
<keyword evidence="1" id="KW-0472">Membrane</keyword>
<comment type="caution">
    <text evidence="3">The sequence shown here is derived from an EMBL/GenBank/DDBJ whole genome shotgun (WGS) entry which is preliminary data.</text>
</comment>
<feature type="transmembrane region" description="Helical" evidence="1">
    <location>
        <begin position="174"/>
        <end position="199"/>
    </location>
</feature>
<organism evidence="3 4">
    <name type="scientific">Paracraurococcus ruber</name>
    <dbReference type="NCBI Taxonomy" id="77675"/>
    <lineage>
        <taxon>Bacteria</taxon>
        <taxon>Pseudomonadati</taxon>
        <taxon>Pseudomonadota</taxon>
        <taxon>Alphaproteobacteria</taxon>
        <taxon>Acetobacterales</taxon>
        <taxon>Roseomonadaceae</taxon>
        <taxon>Paracraurococcus</taxon>
    </lineage>
</organism>
<evidence type="ECO:0008006" key="5">
    <source>
        <dbReference type="Google" id="ProtNLM"/>
    </source>
</evidence>
<keyword evidence="1" id="KW-0812">Transmembrane</keyword>
<gene>
    <name evidence="3" type="ORF">CKO45_13605</name>
</gene>
<keyword evidence="2" id="KW-0732">Signal</keyword>
<dbReference type="Proteomes" id="UP000697995">
    <property type="component" value="Unassembled WGS sequence"/>
</dbReference>
<dbReference type="RefSeq" id="WP_133219326.1">
    <property type="nucleotide sequence ID" value="NZ_NRSG01000092.1"/>
</dbReference>
<accession>A0ABS1CZ34</accession>
<dbReference type="EMBL" id="NRSG01000092">
    <property type="protein sequence ID" value="MBK1659272.1"/>
    <property type="molecule type" value="Genomic_DNA"/>
</dbReference>
<protein>
    <recommendedName>
        <fullName evidence="5">VPLPA-CTERM protein sorting domain-containing protein</fullName>
    </recommendedName>
</protein>
<name>A0ABS1CZ34_9PROT</name>